<protein>
    <submittedName>
        <fullName evidence="1">Uncharacterized protein</fullName>
    </submittedName>
</protein>
<organism evidence="1 2">
    <name type="scientific">Lupinus luteus</name>
    <name type="common">European yellow lupine</name>
    <dbReference type="NCBI Taxonomy" id="3873"/>
    <lineage>
        <taxon>Eukaryota</taxon>
        <taxon>Viridiplantae</taxon>
        <taxon>Streptophyta</taxon>
        <taxon>Embryophyta</taxon>
        <taxon>Tracheophyta</taxon>
        <taxon>Spermatophyta</taxon>
        <taxon>Magnoliopsida</taxon>
        <taxon>eudicotyledons</taxon>
        <taxon>Gunneridae</taxon>
        <taxon>Pentapetalae</taxon>
        <taxon>rosids</taxon>
        <taxon>fabids</taxon>
        <taxon>Fabales</taxon>
        <taxon>Fabaceae</taxon>
        <taxon>Papilionoideae</taxon>
        <taxon>50 kb inversion clade</taxon>
        <taxon>genistoids sensu lato</taxon>
        <taxon>core genistoids</taxon>
        <taxon>Genisteae</taxon>
        <taxon>Lupinus</taxon>
    </lineage>
</organism>
<evidence type="ECO:0000313" key="1">
    <source>
        <dbReference type="EMBL" id="CAL0316898.1"/>
    </source>
</evidence>
<sequence length="139" mass="16249">MNIHVCLSPKKPILIKKYENNPFIQPSLPRIVSQFHIPFTSSTTQVKTPQGTQVEITRDDKIFGRDDSPNDLNTLLTYITSINAKLFDFHQKITLTSNKPTWLQKLHRNNTLYIYKTSELVITTIRHIIKRIRDEETSR</sequence>
<proteinExistence type="predicted"/>
<evidence type="ECO:0000313" key="2">
    <source>
        <dbReference type="Proteomes" id="UP001497480"/>
    </source>
</evidence>
<name>A0AAV1X6Z8_LUPLU</name>
<accession>A0AAV1X6Z8</accession>
<comment type="caution">
    <text evidence="1">The sequence shown here is derived from an EMBL/GenBank/DDBJ whole genome shotgun (WGS) entry which is preliminary data.</text>
</comment>
<reference evidence="1 2" key="1">
    <citation type="submission" date="2024-03" db="EMBL/GenBank/DDBJ databases">
        <authorList>
            <person name="Martinez-Hernandez J."/>
        </authorList>
    </citation>
    <scope>NUCLEOTIDE SEQUENCE [LARGE SCALE GENOMIC DNA]</scope>
</reference>
<dbReference type="AlphaFoldDB" id="A0AAV1X6Z8"/>
<gene>
    <name evidence="1" type="ORF">LLUT_LOCUS17958</name>
</gene>
<keyword evidence="2" id="KW-1185">Reference proteome</keyword>
<dbReference type="Proteomes" id="UP001497480">
    <property type="component" value="Unassembled WGS sequence"/>
</dbReference>
<dbReference type="EMBL" id="CAXHTB010000012">
    <property type="protein sequence ID" value="CAL0316898.1"/>
    <property type="molecule type" value="Genomic_DNA"/>
</dbReference>